<feature type="region of interest" description="Disordered" evidence="1">
    <location>
        <begin position="177"/>
        <end position="207"/>
    </location>
</feature>
<dbReference type="AlphaFoldDB" id="A0A382FXW9"/>
<evidence type="ECO:0000256" key="1">
    <source>
        <dbReference type="SAM" id="MobiDB-lite"/>
    </source>
</evidence>
<reference evidence="3" key="1">
    <citation type="submission" date="2018-05" db="EMBL/GenBank/DDBJ databases">
        <authorList>
            <person name="Lanie J.A."/>
            <person name="Ng W.-L."/>
            <person name="Kazmierczak K.M."/>
            <person name="Andrzejewski T.M."/>
            <person name="Davidsen T.M."/>
            <person name="Wayne K.J."/>
            <person name="Tettelin H."/>
            <person name="Glass J.I."/>
            <person name="Rusch D."/>
            <person name="Podicherti R."/>
            <person name="Tsui H.-C.T."/>
            <person name="Winkler M.E."/>
        </authorList>
    </citation>
    <scope>NUCLEOTIDE SEQUENCE</scope>
</reference>
<evidence type="ECO:0000259" key="2">
    <source>
        <dbReference type="Pfam" id="PF13203"/>
    </source>
</evidence>
<dbReference type="InterPro" id="IPR025154">
    <property type="entry name" value="Put_metallopeptidase_dom"/>
</dbReference>
<sequence length="219" mass="25316">MSVEGKKNWAPNPDITAKELKAMRVEVLDNIIVARVGLLLRHPFFGNMATRLRIKSADDWCPTAAVDGRNLYYNTQFFHAMSNKEIEFVIAHEILHCVFDHFTRREDRDAMIHNIASDYIVNNLLVRDNIGEMPKLIDCYQDFKYNDWTSEAVYDDIFKNLDEKELEQLGELLDEHVDWSKDEGNGDGAGEKNGNGKPSYSKDELRKIREEIKEGMMQA</sequence>
<organism evidence="3">
    <name type="scientific">marine metagenome</name>
    <dbReference type="NCBI Taxonomy" id="408172"/>
    <lineage>
        <taxon>unclassified sequences</taxon>
        <taxon>metagenomes</taxon>
        <taxon>ecological metagenomes</taxon>
    </lineage>
</organism>
<dbReference type="PANTHER" id="PTHR38730">
    <property type="entry name" value="SLL7028 PROTEIN"/>
    <property type="match status" value="1"/>
</dbReference>
<feature type="non-terminal residue" evidence="3">
    <location>
        <position position="219"/>
    </location>
</feature>
<accession>A0A382FXW9</accession>
<dbReference type="PANTHER" id="PTHR38730:SF1">
    <property type="entry name" value="SLL7028 PROTEIN"/>
    <property type="match status" value="1"/>
</dbReference>
<name>A0A382FXW9_9ZZZZ</name>
<proteinExistence type="predicted"/>
<evidence type="ECO:0000313" key="3">
    <source>
        <dbReference type="EMBL" id="SVB67830.1"/>
    </source>
</evidence>
<feature type="domain" description="Putative metallopeptidase" evidence="2">
    <location>
        <begin position="34"/>
        <end position="198"/>
    </location>
</feature>
<dbReference type="Pfam" id="PF13203">
    <property type="entry name" value="DUF2201_N"/>
    <property type="match status" value="1"/>
</dbReference>
<dbReference type="EMBL" id="UINC01052468">
    <property type="protein sequence ID" value="SVB67830.1"/>
    <property type="molecule type" value="Genomic_DNA"/>
</dbReference>
<protein>
    <recommendedName>
        <fullName evidence="2">Putative metallopeptidase domain-containing protein</fullName>
    </recommendedName>
</protein>
<gene>
    <name evidence="3" type="ORF">METZ01_LOCUS220684</name>
</gene>